<feature type="chain" id="PRO_5018290296" evidence="7">
    <location>
        <begin position="28"/>
        <end position="146"/>
    </location>
</feature>
<evidence type="ECO:0000256" key="4">
    <source>
        <dbReference type="ARBA" id="ARBA00022982"/>
    </source>
</evidence>
<dbReference type="InParanoid" id="A0A3M0CHD0"/>
<dbReference type="SUPFAM" id="SSF46626">
    <property type="entry name" value="Cytochrome c"/>
    <property type="match status" value="1"/>
</dbReference>
<organism evidence="9 10">
    <name type="scientific">Eilatimonas milleporae</name>
    <dbReference type="NCBI Taxonomy" id="911205"/>
    <lineage>
        <taxon>Bacteria</taxon>
        <taxon>Pseudomonadati</taxon>
        <taxon>Pseudomonadota</taxon>
        <taxon>Alphaproteobacteria</taxon>
        <taxon>Kordiimonadales</taxon>
        <taxon>Kordiimonadaceae</taxon>
        <taxon>Eilatimonas</taxon>
    </lineage>
</organism>
<dbReference type="PROSITE" id="PS51007">
    <property type="entry name" value="CYTC"/>
    <property type="match status" value="1"/>
</dbReference>
<evidence type="ECO:0000313" key="9">
    <source>
        <dbReference type="EMBL" id="RMB08988.1"/>
    </source>
</evidence>
<evidence type="ECO:0000313" key="10">
    <source>
        <dbReference type="Proteomes" id="UP000271227"/>
    </source>
</evidence>
<keyword evidence="1" id="KW-0813">Transport</keyword>
<name>A0A3M0CHD0_9PROT</name>
<evidence type="ECO:0000256" key="1">
    <source>
        <dbReference type="ARBA" id="ARBA00022448"/>
    </source>
</evidence>
<dbReference type="Proteomes" id="UP000271227">
    <property type="component" value="Unassembled WGS sequence"/>
</dbReference>
<dbReference type="Gene3D" id="1.10.760.10">
    <property type="entry name" value="Cytochrome c-like domain"/>
    <property type="match status" value="1"/>
</dbReference>
<keyword evidence="7" id="KW-0732">Signal</keyword>
<evidence type="ECO:0000256" key="7">
    <source>
        <dbReference type="SAM" id="SignalP"/>
    </source>
</evidence>
<evidence type="ECO:0000256" key="5">
    <source>
        <dbReference type="ARBA" id="ARBA00023004"/>
    </source>
</evidence>
<keyword evidence="10" id="KW-1185">Reference proteome</keyword>
<dbReference type="InterPro" id="IPR002327">
    <property type="entry name" value="Cyt_c_1A/1B"/>
</dbReference>
<evidence type="ECO:0000256" key="6">
    <source>
        <dbReference type="PROSITE-ProRule" id="PRU00433"/>
    </source>
</evidence>
<gene>
    <name evidence="9" type="ORF">BXY39_1635</name>
</gene>
<dbReference type="GO" id="GO:0020037">
    <property type="term" value="F:heme binding"/>
    <property type="evidence" value="ECO:0007669"/>
    <property type="project" value="InterPro"/>
</dbReference>
<reference evidence="9 10" key="1">
    <citation type="submission" date="2018-10" db="EMBL/GenBank/DDBJ databases">
        <title>Genomic Encyclopedia of Archaeal and Bacterial Type Strains, Phase II (KMG-II): from individual species to whole genera.</title>
        <authorList>
            <person name="Goeker M."/>
        </authorList>
    </citation>
    <scope>NUCLEOTIDE SEQUENCE [LARGE SCALE GENOMIC DNA]</scope>
    <source>
        <strain evidence="9 10">DSM 25217</strain>
    </source>
</reference>
<protein>
    <submittedName>
        <fullName evidence="9">Cytochrome c</fullName>
    </submittedName>
</protein>
<dbReference type="AlphaFoldDB" id="A0A3M0CHD0"/>
<dbReference type="InterPro" id="IPR036909">
    <property type="entry name" value="Cyt_c-like_dom_sf"/>
</dbReference>
<proteinExistence type="predicted"/>
<keyword evidence="5 6" id="KW-0408">Iron</keyword>
<dbReference type="RefSeq" id="WP_245999009.1">
    <property type="nucleotide sequence ID" value="NZ_REFR01000010.1"/>
</dbReference>
<dbReference type="EMBL" id="REFR01000010">
    <property type="protein sequence ID" value="RMB08988.1"/>
    <property type="molecule type" value="Genomic_DNA"/>
</dbReference>
<dbReference type="PRINTS" id="PR00604">
    <property type="entry name" value="CYTCHRMECIAB"/>
</dbReference>
<dbReference type="GO" id="GO:0046872">
    <property type="term" value="F:metal ion binding"/>
    <property type="evidence" value="ECO:0007669"/>
    <property type="project" value="UniProtKB-KW"/>
</dbReference>
<dbReference type="GO" id="GO:0009055">
    <property type="term" value="F:electron transfer activity"/>
    <property type="evidence" value="ECO:0007669"/>
    <property type="project" value="InterPro"/>
</dbReference>
<accession>A0A3M0CHD0</accession>
<evidence type="ECO:0000256" key="2">
    <source>
        <dbReference type="ARBA" id="ARBA00022617"/>
    </source>
</evidence>
<evidence type="ECO:0000259" key="8">
    <source>
        <dbReference type="PROSITE" id="PS51007"/>
    </source>
</evidence>
<keyword evidence="4" id="KW-0249">Electron transport</keyword>
<keyword evidence="3 6" id="KW-0479">Metal-binding</keyword>
<sequence length="146" mass="16031">MQRFIRVSAPLIAALMVAATSSVPVVAQDDDPASVALSSEGNAEKGRRLFNRCKACHNLTAAKRPKMGPNLDNVFGRTAGTSESFPRYSKALQDAGFVWTEEKLDQWLAQPKTFLPGNKMAFAGLRKPQDRKDLMAYLREAAMTAE</sequence>
<evidence type="ECO:0000256" key="3">
    <source>
        <dbReference type="ARBA" id="ARBA00022723"/>
    </source>
</evidence>
<feature type="domain" description="Cytochrome c" evidence="8">
    <location>
        <begin position="41"/>
        <end position="142"/>
    </location>
</feature>
<keyword evidence="2 6" id="KW-0349">Heme</keyword>
<dbReference type="PANTHER" id="PTHR11961">
    <property type="entry name" value="CYTOCHROME C"/>
    <property type="match status" value="1"/>
</dbReference>
<comment type="caution">
    <text evidence="9">The sequence shown here is derived from an EMBL/GenBank/DDBJ whole genome shotgun (WGS) entry which is preliminary data.</text>
</comment>
<dbReference type="Pfam" id="PF00034">
    <property type="entry name" value="Cytochrom_C"/>
    <property type="match status" value="1"/>
</dbReference>
<feature type="signal peptide" evidence="7">
    <location>
        <begin position="1"/>
        <end position="27"/>
    </location>
</feature>
<dbReference type="InterPro" id="IPR009056">
    <property type="entry name" value="Cyt_c-like_dom"/>
</dbReference>